<evidence type="ECO:0000313" key="1">
    <source>
        <dbReference type="EMBL" id="GAA5815441.1"/>
    </source>
</evidence>
<comment type="caution">
    <text evidence="1">The sequence shown here is derived from an EMBL/GenBank/DDBJ whole genome shotgun (WGS) entry which is preliminary data.</text>
</comment>
<proteinExistence type="predicted"/>
<accession>A0ABP9Z8I3</accession>
<reference evidence="1 2" key="1">
    <citation type="submission" date="2024-04" db="EMBL/GenBank/DDBJ databases">
        <title>genome sequences of Mucor flavus KT1a and Helicostylum pulchrum KT1b strains isolated from the surface of a dry-aged beef.</title>
        <authorList>
            <person name="Toyotome T."/>
            <person name="Hosono M."/>
            <person name="Torimaru M."/>
            <person name="Fukuda K."/>
            <person name="Mikami N."/>
        </authorList>
    </citation>
    <scope>NUCLEOTIDE SEQUENCE [LARGE SCALE GENOMIC DNA]</scope>
    <source>
        <strain evidence="1 2">KT1a</strain>
    </source>
</reference>
<name>A0ABP9Z8I3_9FUNG</name>
<evidence type="ECO:0000313" key="2">
    <source>
        <dbReference type="Proteomes" id="UP001473302"/>
    </source>
</evidence>
<keyword evidence="2" id="KW-1185">Reference proteome</keyword>
<dbReference type="EMBL" id="BAABUK010000026">
    <property type="protein sequence ID" value="GAA5815441.1"/>
    <property type="molecule type" value="Genomic_DNA"/>
</dbReference>
<organism evidence="1 2">
    <name type="scientific">Mucor flavus</name>
    <dbReference type="NCBI Taxonomy" id="439312"/>
    <lineage>
        <taxon>Eukaryota</taxon>
        <taxon>Fungi</taxon>
        <taxon>Fungi incertae sedis</taxon>
        <taxon>Mucoromycota</taxon>
        <taxon>Mucoromycotina</taxon>
        <taxon>Mucoromycetes</taxon>
        <taxon>Mucorales</taxon>
        <taxon>Mucorineae</taxon>
        <taxon>Mucoraceae</taxon>
        <taxon>Mucor</taxon>
    </lineage>
</organism>
<protein>
    <submittedName>
        <fullName evidence="1">Uncharacterized protein</fullName>
    </submittedName>
</protein>
<dbReference type="Proteomes" id="UP001473302">
    <property type="component" value="Unassembled WGS sequence"/>
</dbReference>
<sequence length="128" mass="15134">MQIWRGHMAFTNTPIILEKPISQHTSNRHFVFSKFDEVELRCAICYDIERTDVKVSGWDCEEEAEDNITDWDGENIFLMKAVSPYSRYSIPTDGIAPGRRLQRFFQLWEKITNRPWHLSAVKKGIKYH</sequence>
<gene>
    <name evidence="1" type="ORF">MFLAVUS_008950</name>
</gene>